<proteinExistence type="predicted"/>
<evidence type="ECO:0000259" key="1">
    <source>
        <dbReference type="Pfam" id="PF13847"/>
    </source>
</evidence>
<dbReference type="PANTHER" id="PTHR44068">
    <property type="entry name" value="ZGC:194242"/>
    <property type="match status" value="1"/>
</dbReference>
<evidence type="ECO:0000313" key="2">
    <source>
        <dbReference type="EMBL" id="SDI32169.1"/>
    </source>
</evidence>
<dbReference type="InterPro" id="IPR050447">
    <property type="entry name" value="Erg6_SMT_methyltransf"/>
</dbReference>
<dbReference type="SUPFAM" id="SSF53335">
    <property type="entry name" value="S-adenosyl-L-methionine-dependent methyltransferases"/>
    <property type="match status" value="1"/>
</dbReference>
<reference evidence="3" key="1">
    <citation type="submission" date="2016-10" db="EMBL/GenBank/DDBJ databases">
        <authorList>
            <person name="Varghese N."/>
            <person name="Submissions S."/>
        </authorList>
    </citation>
    <scope>NUCLEOTIDE SEQUENCE [LARGE SCALE GENOMIC DNA]</scope>
    <source>
        <strain evidence="3">DSM 8344</strain>
    </source>
</reference>
<accession>A0A1G8JLI1</accession>
<name>A0A1G8JLI1_9FIRM</name>
<dbReference type="InterPro" id="IPR025714">
    <property type="entry name" value="Methyltranfer_dom"/>
</dbReference>
<dbReference type="EMBL" id="FNCP01000033">
    <property type="protein sequence ID" value="SDI32169.1"/>
    <property type="molecule type" value="Genomic_DNA"/>
</dbReference>
<keyword evidence="2" id="KW-0489">Methyltransferase</keyword>
<gene>
    <name evidence="2" type="ORF">SAMN05443529_13332</name>
</gene>
<feature type="domain" description="Methyltransferase" evidence="1">
    <location>
        <begin position="46"/>
        <end position="186"/>
    </location>
</feature>
<sequence>MELSQNKRVADMNYFELIAWLGIGSSHPGGFPATKQNLAVLQILPNDYVLDAGCGSGLTACYLAKTIGCKVMGIDINSQMIEKARIRAEKEGVSHLVEFNIANVYELPFADNKFDIVIGESITVFLDKVKVYREFFRVLKPEGRIADLEMALLKELPVNLRHQMEDCFGAGTNPLSFEEWHNCLAEAGFQDVEIKNPQALKDNGNIVMNELKKDWVLIKDLTNKIKRQPTLLPRLQKNAGFMKRNRSYFGFGLIYGRKPTPVKLGFKDWVRKVIFRKNLAVLSSI</sequence>
<dbReference type="InterPro" id="IPR029063">
    <property type="entry name" value="SAM-dependent_MTases_sf"/>
</dbReference>
<dbReference type="OrthoDB" id="9772751at2"/>
<dbReference type="Pfam" id="PF13847">
    <property type="entry name" value="Methyltransf_31"/>
    <property type="match status" value="1"/>
</dbReference>
<dbReference type="AlphaFoldDB" id="A0A1G8JLI1"/>
<dbReference type="Gene3D" id="3.40.50.150">
    <property type="entry name" value="Vaccinia Virus protein VP39"/>
    <property type="match status" value="1"/>
</dbReference>
<dbReference type="Proteomes" id="UP000198656">
    <property type="component" value="Unassembled WGS sequence"/>
</dbReference>
<dbReference type="GO" id="GO:0032259">
    <property type="term" value="P:methylation"/>
    <property type="evidence" value="ECO:0007669"/>
    <property type="project" value="UniProtKB-KW"/>
</dbReference>
<dbReference type="RefSeq" id="WP_092335474.1">
    <property type="nucleotide sequence ID" value="NZ_FNCP01000033.1"/>
</dbReference>
<organism evidence="2 3">
    <name type="scientific">Desulfosporosinus hippei DSM 8344</name>
    <dbReference type="NCBI Taxonomy" id="1121419"/>
    <lineage>
        <taxon>Bacteria</taxon>
        <taxon>Bacillati</taxon>
        <taxon>Bacillota</taxon>
        <taxon>Clostridia</taxon>
        <taxon>Eubacteriales</taxon>
        <taxon>Desulfitobacteriaceae</taxon>
        <taxon>Desulfosporosinus</taxon>
    </lineage>
</organism>
<dbReference type="STRING" id="1121419.SAMN05443529_13332"/>
<keyword evidence="2" id="KW-0808">Transferase</keyword>
<evidence type="ECO:0000313" key="3">
    <source>
        <dbReference type="Proteomes" id="UP000198656"/>
    </source>
</evidence>
<dbReference type="GO" id="GO:0008168">
    <property type="term" value="F:methyltransferase activity"/>
    <property type="evidence" value="ECO:0007669"/>
    <property type="project" value="UniProtKB-KW"/>
</dbReference>
<dbReference type="PANTHER" id="PTHR44068:SF11">
    <property type="entry name" value="GERANYL DIPHOSPHATE 2-C-METHYLTRANSFERASE"/>
    <property type="match status" value="1"/>
</dbReference>
<dbReference type="CDD" id="cd02440">
    <property type="entry name" value="AdoMet_MTases"/>
    <property type="match status" value="1"/>
</dbReference>
<protein>
    <submittedName>
        <fullName evidence="2">Methyltransferase domain-containing protein</fullName>
    </submittedName>
</protein>
<keyword evidence="3" id="KW-1185">Reference proteome</keyword>